<proteinExistence type="predicted"/>
<name>A0A284R5Z7_ARMOS</name>
<protein>
    <submittedName>
        <fullName evidence="1">Uncharacterized protein</fullName>
    </submittedName>
</protein>
<sequence length="111" mass="12925">MRQIACEKMGQTYRSLKKLSNIILVCTTRLLRQETYLYHFKERSSVILAMRLRGFELQLLGKPRNSQCMGSGLYLETIFGDLQPSLKVFNLRIRRRVKKDATNAGKDELVE</sequence>
<gene>
    <name evidence="1" type="ORF">ARMOST_07480</name>
</gene>
<dbReference type="AlphaFoldDB" id="A0A284R5Z7"/>
<dbReference type="EMBL" id="FUEG01000004">
    <property type="protein sequence ID" value="SJL04120.1"/>
    <property type="molecule type" value="Genomic_DNA"/>
</dbReference>
<accession>A0A284R5Z7</accession>
<organism evidence="1 2">
    <name type="scientific">Armillaria ostoyae</name>
    <name type="common">Armillaria root rot fungus</name>
    <dbReference type="NCBI Taxonomy" id="47428"/>
    <lineage>
        <taxon>Eukaryota</taxon>
        <taxon>Fungi</taxon>
        <taxon>Dikarya</taxon>
        <taxon>Basidiomycota</taxon>
        <taxon>Agaricomycotina</taxon>
        <taxon>Agaricomycetes</taxon>
        <taxon>Agaricomycetidae</taxon>
        <taxon>Agaricales</taxon>
        <taxon>Marasmiineae</taxon>
        <taxon>Physalacriaceae</taxon>
        <taxon>Armillaria</taxon>
    </lineage>
</organism>
<evidence type="ECO:0000313" key="2">
    <source>
        <dbReference type="Proteomes" id="UP000219338"/>
    </source>
</evidence>
<dbReference type="Proteomes" id="UP000219338">
    <property type="component" value="Unassembled WGS sequence"/>
</dbReference>
<reference evidence="2" key="1">
    <citation type="journal article" date="2017" name="Nat. Ecol. Evol.">
        <title>Genome expansion and lineage-specific genetic innovations in the forest pathogenic fungi Armillaria.</title>
        <authorList>
            <person name="Sipos G."/>
            <person name="Prasanna A.N."/>
            <person name="Walter M.C."/>
            <person name="O'Connor E."/>
            <person name="Balint B."/>
            <person name="Krizsan K."/>
            <person name="Kiss B."/>
            <person name="Hess J."/>
            <person name="Varga T."/>
            <person name="Slot J."/>
            <person name="Riley R."/>
            <person name="Boka B."/>
            <person name="Rigling D."/>
            <person name="Barry K."/>
            <person name="Lee J."/>
            <person name="Mihaltcheva S."/>
            <person name="LaButti K."/>
            <person name="Lipzen A."/>
            <person name="Waldron R."/>
            <person name="Moloney N.M."/>
            <person name="Sperisen C."/>
            <person name="Kredics L."/>
            <person name="Vagvoelgyi C."/>
            <person name="Patrignani A."/>
            <person name="Fitzpatrick D."/>
            <person name="Nagy I."/>
            <person name="Doyle S."/>
            <person name="Anderson J.B."/>
            <person name="Grigoriev I.V."/>
            <person name="Gueldener U."/>
            <person name="Muensterkoetter M."/>
            <person name="Nagy L.G."/>
        </authorList>
    </citation>
    <scope>NUCLEOTIDE SEQUENCE [LARGE SCALE GENOMIC DNA]</scope>
    <source>
        <strain evidence="2">C18/9</strain>
    </source>
</reference>
<keyword evidence="2" id="KW-1185">Reference proteome</keyword>
<evidence type="ECO:0000313" key="1">
    <source>
        <dbReference type="EMBL" id="SJL04120.1"/>
    </source>
</evidence>